<reference evidence="2" key="1">
    <citation type="submission" date="2021-03" db="EMBL/GenBank/DDBJ databases">
        <title>Draft genome sequence of rust myrtle Austropuccinia psidii MF-1, a brazilian biotype.</title>
        <authorList>
            <person name="Quecine M.C."/>
            <person name="Pachon D.M.R."/>
            <person name="Bonatelli M.L."/>
            <person name="Correr F.H."/>
            <person name="Franceschini L.M."/>
            <person name="Leite T.F."/>
            <person name="Margarido G.R.A."/>
            <person name="Almeida C.A."/>
            <person name="Ferrarezi J.A."/>
            <person name="Labate C.A."/>
        </authorList>
    </citation>
    <scope>NUCLEOTIDE SEQUENCE</scope>
    <source>
        <strain evidence="2">MF-1</strain>
    </source>
</reference>
<feature type="chain" id="PRO_5040211181" evidence="1">
    <location>
        <begin position="21"/>
        <end position="207"/>
    </location>
</feature>
<keyword evidence="1" id="KW-0732">Signal</keyword>
<dbReference type="Proteomes" id="UP000765509">
    <property type="component" value="Unassembled WGS sequence"/>
</dbReference>
<organism evidence="2 3">
    <name type="scientific">Austropuccinia psidii MF-1</name>
    <dbReference type="NCBI Taxonomy" id="1389203"/>
    <lineage>
        <taxon>Eukaryota</taxon>
        <taxon>Fungi</taxon>
        <taxon>Dikarya</taxon>
        <taxon>Basidiomycota</taxon>
        <taxon>Pucciniomycotina</taxon>
        <taxon>Pucciniomycetes</taxon>
        <taxon>Pucciniales</taxon>
        <taxon>Sphaerophragmiaceae</taxon>
        <taxon>Austropuccinia</taxon>
    </lineage>
</organism>
<name>A0A9Q3CJ82_9BASI</name>
<protein>
    <submittedName>
        <fullName evidence="2">Uncharacterized protein</fullName>
    </submittedName>
</protein>
<accession>A0A9Q3CJ82</accession>
<comment type="caution">
    <text evidence="2">The sequence shown here is derived from an EMBL/GenBank/DDBJ whole genome shotgun (WGS) entry which is preliminary data.</text>
</comment>
<dbReference type="EMBL" id="AVOT02007975">
    <property type="protein sequence ID" value="MBW0485029.1"/>
    <property type="molecule type" value="Genomic_DNA"/>
</dbReference>
<evidence type="ECO:0000313" key="2">
    <source>
        <dbReference type="EMBL" id="MBW0485029.1"/>
    </source>
</evidence>
<proteinExistence type="predicted"/>
<evidence type="ECO:0000256" key="1">
    <source>
        <dbReference type="SAM" id="SignalP"/>
    </source>
</evidence>
<keyword evidence="3" id="KW-1185">Reference proteome</keyword>
<gene>
    <name evidence="2" type="ORF">O181_024744</name>
</gene>
<dbReference type="AlphaFoldDB" id="A0A9Q3CJ82"/>
<evidence type="ECO:0000313" key="3">
    <source>
        <dbReference type="Proteomes" id="UP000765509"/>
    </source>
</evidence>
<sequence length="207" mass="23002">MHLSTAGLLLTLSILSFVMSAEEHSGCYRHFLQTDHCVTAAVGKDRCKKNKKLEVNGKVLKFDSATSLAMASNKHNLTRRYDTYGKSYVAQGAELCGKYNSTTDPGACLLYGSTDLGWITSQFTKNCGKTLYVQRKGLPKTVKYVQVIDACPFSNKRPTDNCFEVAFTHKTFMDFEPTKQEIADSGVFNITWNFDNEQGNKPGNAPL</sequence>
<feature type="signal peptide" evidence="1">
    <location>
        <begin position="1"/>
        <end position="20"/>
    </location>
</feature>